<dbReference type="AlphaFoldDB" id="A0AAW0U082"/>
<feature type="compositionally biased region" description="Basic residues" evidence="1">
    <location>
        <begin position="101"/>
        <end position="114"/>
    </location>
</feature>
<accession>A0AAW0U082</accession>
<dbReference type="EMBL" id="JARAKH010000023">
    <property type="protein sequence ID" value="KAK8392197.1"/>
    <property type="molecule type" value="Genomic_DNA"/>
</dbReference>
<evidence type="ECO:0000313" key="4">
    <source>
        <dbReference type="Proteomes" id="UP001487740"/>
    </source>
</evidence>
<dbReference type="Proteomes" id="UP001487740">
    <property type="component" value="Unassembled WGS sequence"/>
</dbReference>
<comment type="caution">
    <text evidence="3">The sequence shown here is derived from an EMBL/GenBank/DDBJ whole genome shotgun (WGS) entry which is preliminary data.</text>
</comment>
<keyword evidence="2" id="KW-0732">Signal</keyword>
<reference evidence="3 4" key="1">
    <citation type="submission" date="2023-03" db="EMBL/GenBank/DDBJ databases">
        <title>High-quality genome of Scylla paramamosain provides insights in environmental adaptation.</title>
        <authorList>
            <person name="Zhang L."/>
        </authorList>
    </citation>
    <scope>NUCLEOTIDE SEQUENCE [LARGE SCALE GENOMIC DNA]</scope>
    <source>
        <strain evidence="3">LZ_2023a</strain>
        <tissue evidence="3">Muscle</tissue>
    </source>
</reference>
<feature type="chain" id="PRO_5043429920" evidence="2">
    <location>
        <begin position="27"/>
        <end position="567"/>
    </location>
</feature>
<feature type="region of interest" description="Disordered" evidence="1">
    <location>
        <begin position="487"/>
        <end position="567"/>
    </location>
</feature>
<name>A0AAW0U082_SCYPA</name>
<sequence>MTQRVWWWLTVAALVVAALGVPGANAQRSSNRLAQIMRTMMSGMGNVASRISKGMIKSMGGTPGQGQLREAPPPQRKRKTRPIPSTLPDDGALAPNAPRPPRTRKEKPRSRMSFRRFVDTTMAGIANFMPRLRRRSSHRHRFVRDAEVSPSSPPPSESPSMMSRWDGPDPSLPASPSSPSSSSSSPPASSSKGIHVTVNVFHGHPAGVAGGAGVPGPAPLDSLSVSHYPNHTVDLQHSYIDGGADGGPHSRPQPLSLSPHMTHSSETPFEPVSWPPLSYVNSFTPPKFPSFNDFLGSLEQEQGWQENPQDTADIPGYAPVTPGTPSNQYPAGGADEVYQINTPEGIDVGVTNDVHSHPEQNRGRPTFQIGNRINRTSYVSEGSLYPGGEGAYPAGGGSYSAGGGSYSAGGGSYSVGEGSYSAGVGYVGEGQQGSSQVSQVVGAGQGVQTGSNAGCGMRCLWNDLMRYLDHYSSTKDKEASLRAPLTQTHPHHRPHRPPQQQGKAHRHLTNTPTPLATNINRRQPTLRQRPHPHPPRKTAVVRDKSKPNTPPLLRPRASLLLPPRQFL</sequence>
<feature type="compositionally biased region" description="Polar residues" evidence="1">
    <location>
        <begin position="509"/>
        <end position="526"/>
    </location>
</feature>
<evidence type="ECO:0000313" key="3">
    <source>
        <dbReference type="EMBL" id="KAK8392197.1"/>
    </source>
</evidence>
<keyword evidence="4" id="KW-1185">Reference proteome</keyword>
<gene>
    <name evidence="3" type="ORF">O3P69_017652</name>
</gene>
<feature type="signal peptide" evidence="2">
    <location>
        <begin position="1"/>
        <end position="26"/>
    </location>
</feature>
<proteinExistence type="predicted"/>
<protein>
    <submittedName>
        <fullName evidence="3">Uncharacterized protein</fullName>
    </submittedName>
</protein>
<evidence type="ECO:0000256" key="2">
    <source>
        <dbReference type="SAM" id="SignalP"/>
    </source>
</evidence>
<feature type="region of interest" description="Disordered" evidence="1">
    <location>
        <begin position="241"/>
        <end position="268"/>
    </location>
</feature>
<organism evidence="3 4">
    <name type="scientific">Scylla paramamosain</name>
    <name type="common">Mud crab</name>
    <dbReference type="NCBI Taxonomy" id="85552"/>
    <lineage>
        <taxon>Eukaryota</taxon>
        <taxon>Metazoa</taxon>
        <taxon>Ecdysozoa</taxon>
        <taxon>Arthropoda</taxon>
        <taxon>Crustacea</taxon>
        <taxon>Multicrustacea</taxon>
        <taxon>Malacostraca</taxon>
        <taxon>Eumalacostraca</taxon>
        <taxon>Eucarida</taxon>
        <taxon>Decapoda</taxon>
        <taxon>Pleocyemata</taxon>
        <taxon>Brachyura</taxon>
        <taxon>Eubrachyura</taxon>
        <taxon>Portunoidea</taxon>
        <taxon>Portunidae</taxon>
        <taxon>Portuninae</taxon>
        <taxon>Scylla</taxon>
    </lineage>
</organism>
<feature type="compositionally biased region" description="Low complexity" evidence="1">
    <location>
        <begin position="172"/>
        <end position="191"/>
    </location>
</feature>
<evidence type="ECO:0000256" key="1">
    <source>
        <dbReference type="SAM" id="MobiDB-lite"/>
    </source>
</evidence>
<feature type="compositionally biased region" description="Low complexity" evidence="1">
    <location>
        <begin position="554"/>
        <end position="567"/>
    </location>
</feature>
<feature type="region of interest" description="Disordered" evidence="1">
    <location>
        <begin position="55"/>
        <end position="193"/>
    </location>
</feature>
<feature type="compositionally biased region" description="Basic residues" evidence="1">
    <location>
        <begin position="131"/>
        <end position="142"/>
    </location>
</feature>
<feature type="compositionally biased region" description="Polar residues" evidence="1">
    <location>
        <begin position="253"/>
        <end position="267"/>
    </location>
</feature>